<keyword evidence="8" id="KW-0808">Transferase</keyword>
<protein>
    <recommendedName>
        <fullName evidence="8">Branched-chain-amino-acid aminotransferase</fullName>
        <ecNumber evidence="8">2.6.1.42</ecNumber>
    </recommendedName>
</protein>
<dbReference type="Pfam" id="PF01063">
    <property type="entry name" value="Aminotran_4"/>
    <property type="match status" value="1"/>
</dbReference>
<dbReference type="InterPro" id="IPR001544">
    <property type="entry name" value="Aminotrans_IV"/>
</dbReference>
<evidence type="ECO:0000256" key="8">
    <source>
        <dbReference type="RuleBase" id="RU004517"/>
    </source>
</evidence>
<dbReference type="PROSITE" id="PS00770">
    <property type="entry name" value="AA_TRANSFER_CLASS_4"/>
    <property type="match status" value="1"/>
</dbReference>
<evidence type="ECO:0000256" key="3">
    <source>
        <dbReference type="ARBA" id="ARBA00022605"/>
    </source>
</evidence>
<comment type="catalytic activity">
    <reaction evidence="8">
        <text>L-leucine + 2-oxoglutarate = 4-methyl-2-oxopentanoate + L-glutamate</text>
        <dbReference type="Rhea" id="RHEA:18321"/>
        <dbReference type="ChEBI" id="CHEBI:16810"/>
        <dbReference type="ChEBI" id="CHEBI:17865"/>
        <dbReference type="ChEBI" id="CHEBI:29985"/>
        <dbReference type="ChEBI" id="CHEBI:57427"/>
        <dbReference type="EC" id="2.6.1.42"/>
    </reaction>
</comment>
<dbReference type="Gene3D" id="3.20.10.10">
    <property type="entry name" value="D-amino Acid Aminotransferase, subunit A, domain 2"/>
    <property type="match status" value="1"/>
</dbReference>
<evidence type="ECO:0000256" key="2">
    <source>
        <dbReference type="ARBA" id="ARBA00009320"/>
    </source>
</evidence>
<dbReference type="InterPro" id="IPR036038">
    <property type="entry name" value="Aminotransferase-like"/>
</dbReference>
<keyword evidence="3 8" id="KW-0028">Amino-acid biosynthesis</keyword>
<evidence type="ECO:0000256" key="7">
    <source>
        <dbReference type="RuleBase" id="RU004516"/>
    </source>
</evidence>
<comment type="catalytic activity">
    <reaction evidence="8">
        <text>L-valine + 2-oxoglutarate = 3-methyl-2-oxobutanoate + L-glutamate</text>
        <dbReference type="Rhea" id="RHEA:24813"/>
        <dbReference type="ChEBI" id="CHEBI:11851"/>
        <dbReference type="ChEBI" id="CHEBI:16810"/>
        <dbReference type="ChEBI" id="CHEBI:29985"/>
        <dbReference type="ChEBI" id="CHEBI:57762"/>
        <dbReference type="EC" id="2.6.1.42"/>
    </reaction>
</comment>
<dbReference type="GO" id="GO:0004084">
    <property type="term" value="F:branched-chain-amino-acid transaminase activity"/>
    <property type="evidence" value="ECO:0007669"/>
    <property type="project" value="UniProtKB-EC"/>
</dbReference>
<reference evidence="9" key="1">
    <citation type="submission" date="2021-01" db="EMBL/GenBank/DDBJ databases">
        <authorList>
            <person name="Corre E."/>
            <person name="Pelletier E."/>
            <person name="Niang G."/>
            <person name="Scheremetjew M."/>
            <person name="Finn R."/>
            <person name="Kale V."/>
            <person name="Holt S."/>
            <person name="Cochrane G."/>
            <person name="Meng A."/>
            <person name="Brown T."/>
            <person name="Cohen L."/>
        </authorList>
    </citation>
    <scope>NUCLEOTIDE SEQUENCE</scope>
    <source>
        <strain evidence="9">CCMP2877</strain>
    </source>
</reference>
<evidence type="ECO:0000256" key="1">
    <source>
        <dbReference type="ARBA" id="ARBA00001933"/>
    </source>
</evidence>
<dbReference type="SUPFAM" id="SSF56752">
    <property type="entry name" value="D-aminoacid aminotransferase-like PLP-dependent enzymes"/>
    <property type="match status" value="1"/>
</dbReference>
<dbReference type="GO" id="GO:0008652">
    <property type="term" value="P:amino acid biosynthetic process"/>
    <property type="evidence" value="ECO:0007669"/>
    <property type="project" value="UniProtKB-KW"/>
</dbReference>
<name>A0A7S1XY40_9STRA</name>
<evidence type="ECO:0000313" key="9">
    <source>
        <dbReference type="EMBL" id="CAD9264948.1"/>
    </source>
</evidence>
<comment type="catalytic activity">
    <reaction evidence="8">
        <text>L-isoleucine + 2-oxoglutarate = (S)-3-methyl-2-oxopentanoate + L-glutamate</text>
        <dbReference type="Rhea" id="RHEA:24801"/>
        <dbReference type="ChEBI" id="CHEBI:16810"/>
        <dbReference type="ChEBI" id="CHEBI:29985"/>
        <dbReference type="ChEBI" id="CHEBI:35146"/>
        <dbReference type="ChEBI" id="CHEBI:58045"/>
        <dbReference type="EC" id="2.6.1.42"/>
    </reaction>
</comment>
<comment type="cofactor">
    <cofactor evidence="1 7">
        <name>pyridoxal 5'-phosphate</name>
        <dbReference type="ChEBI" id="CHEBI:597326"/>
    </cofactor>
</comment>
<dbReference type="GO" id="GO:0009082">
    <property type="term" value="P:branched-chain amino acid biosynthetic process"/>
    <property type="evidence" value="ECO:0007669"/>
    <property type="project" value="UniProtKB-KW"/>
</dbReference>
<dbReference type="EC" id="2.6.1.42" evidence="8"/>
<keyword evidence="4 7" id="KW-0663">Pyridoxal phosphate</keyword>
<organism evidence="9">
    <name type="scientific">Phaeomonas parva</name>
    <dbReference type="NCBI Taxonomy" id="124430"/>
    <lineage>
        <taxon>Eukaryota</taxon>
        <taxon>Sar</taxon>
        <taxon>Stramenopiles</taxon>
        <taxon>Ochrophyta</taxon>
        <taxon>Pinguiophyceae</taxon>
        <taxon>Pinguiochrysidales</taxon>
        <taxon>Pinguiochrysidaceae</taxon>
        <taxon>Phaeomonas</taxon>
    </lineage>
</organism>
<evidence type="ECO:0000256" key="5">
    <source>
        <dbReference type="ARBA" id="ARBA00023304"/>
    </source>
</evidence>
<dbReference type="PANTHER" id="PTHR11825:SF44">
    <property type="entry name" value="BRANCHED-CHAIN-AMINO-ACID AMINOTRANSFERASE"/>
    <property type="match status" value="1"/>
</dbReference>
<comment type="similarity">
    <text evidence="2 6">Belongs to the class-IV pyridoxal-phosphate-dependent aminotransferase family.</text>
</comment>
<keyword evidence="5 8" id="KW-0100">Branched-chain amino acid biosynthesis</keyword>
<dbReference type="InterPro" id="IPR043132">
    <property type="entry name" value="BCAT-like_C"/>
</dbReference>
<evidence type="ECO:0000256" key="4">
    <source>
        <dbReference type="ARBA" id="ARBA00022898"/>
    </source>
</evidence>
<dbReference type="InterPro" id="IPR005786">
    <property type="entry name" value="B_amino_transII"/>
</dbReference>
<dbReference type="InterPro" id="IPR018300">
    <property type="entry name" value="Aminotrans_IV_CS"/>
</dbReference>
<dbReference type="PANTHER" id="PTHR11825">
    <property type="entry name" value="SUBGROUP IIII AMINOTRANSFERASE"/>
    <property type="match status" value="1"/>
</dbReference>
<proteinExistence type="inferred from homology"/>
<evidence type="ECO:0000256" key="6">
    <source>
        <dbReference type="RuleBase" id="RU004106"/>
    </source>
</evidence>
<dbReference type="EMBL" id="HBGJ01037054">
    <property type="protein sequence ID" value="CAD9264948.1"/>
    <property type="molecule type" value="Transcribed_RNA"/>
</dbReference>
<keyword evidence="8" id="KW-0032">Aminotransferase</keyword>
<dbReference type="AlphaFoldDB" id="A0A7S1XY40"/>
<sequence>MGLALDPAWPISKTSADTPIHHLTPKVLWLFGEDHLATEVGTSNVFFVIDDKSTGVPELVTPPLDRGDILPGITRKSILELASGSGWGEGYENLTVSERDVSMKEIADAAAEGRLKEAFGAGTAAIVTPIACINYKGDDIQFPTGEGAGPITQRVFNDMMDIQFGRVDCPWSYKVGGGSEAMAASA</sequence>
<gene>
    <name evidence="9" type="ORF">PPAR1163_LOCUS23364</name>
</gene>
<accession>A0A7S1XY40</accession>